<comment type="caution">
    <text evidence="1">The sequence shown here is derived from an EMBL/GenBank/DDBJ whole genome shotgun (WGS) entry which is preliminary data.</text>
</comment>
<evidence type="ECO:0000313" key="1">
    <source>
        <dbReference type="EMBL" id="RNA04551.1"/>
    </source>
</evidence>
<organism evidence="1 2">
    <name type="scientific">Brachionus plicatilis</name>
    <name type="common">Marine rotifer</name>
    <name type="synonym">Brachionus muelleri</name>
    <dbReference type="NCBI Taxonomy" id="10195"/>
    <lineage>
        <taxon>Eukaryota</taxon>
        <taxon>Metazoa</taxon>
        <taxon>Spiralia</taxon>
        <taxon>Gnathifera</taxon>
        <taxon>Rotifera</taxon>
        <taxon>Eurotatoria</taxon>
        <taxon>Monogononta</taxon>
        <taxon>Pseudotrocha</taxon>
        <taxon>Ploima</taxon>
        <taxon>Brachionidae</taxon>
        <taxon>Brachionus</taxon>
    </lineage>
</organism>
<accession>A0A3M7Q0M0</accession>
<sequence length="59" mass="7430">MRLSKPYDLNLSCREYNLGFFKNRKYKNPFISKKFNHYLLIYLFQINLHQENVEIFYIY</sequence>
<dbReference type="EMBL" id="REGN01008053">
    <property type="protein sequence ID" value="RNA04551.1"/>
    <property type="molecule type" value="Genomic_DNA"/>
</dbReference>
<reference evidence="1 2" key="1">
    <citation type="journal article" date="2018" name="Sci. Rep.">
        <title>Genomic signatures of local adaptation to the degree of environmental predictability in rotifers.</title>
        <authorList>
            <person name="Franch-Gras L."/>
            <person name="Hahn C."/>
            <person name="Garcia-Roger E.M."/>
            <person name="Carmona M.J."/>
            <person name="Serra M."/>
            <person name="Gomez A."/>
        </authorList>
    </citation>
    <scope>NUCLEOTIDE SEQUENCE [LARGE SCALE GENOMIC DNA]</scope>
    <source>
        <strain evidence="1">HYR1</strain>
    </source>
</reference>
<proteinExistence type="predicted"/>
<dbReference type="Proteomes" id="UP000276133">
    <property type="component" value="Unassembled WGS sequence"/>
</dbReference>
<gene>
    <name evidence="1" type="ORF">BpHYR1_002739</name>
</gene>
<protein>
    <submittedName>
        <fullName evidence="1">Uncharacterized protein</fullName>
    </submittedName>
</protein>
<keyword evidence="2" id="KW-1185">Reference proteome</keyword>
<evidence type="ECO:0000313" key="2">
    <source>
        <dbReference type="Proteomes" id="UP000276133"/>
    </source>
</evidence>
<name>A0A3M7Q0M0_BRAPC</name>
<dbReference type="AlphaFoldDB" id="A0A3M7Q0M0"/>